<dbReference type="EMBL" id="JAJSOF020000025">
    <property type="protein sequence ID" value="KAJ4434408.1"/>
    <property type="molecule type" value="Genomic_DNA"/>
</dbReference>
<feature type="compositionally biased region" description="Basic residues" evidence="1">
    <location>
        <begin position="70"/>
        <end position="89"/>
    </location>
</feature>
<protein>
    <submittedName>
        <fullName evidence="2">Uncharacterized protein</fullName>
    </submittedName>
</protein>
<dbReference type="Proteomes" id="UP001148838">
    <property type="component" value="Unassembled WGS sequence"/>
</dbReference>
<reference evidence="2 3" key="1">
    <citation type="journal article" date="2022" name="Allergy">
        <title>Genome assembly and annotation of Periplaneta americana reveal a comprehensive cockroach allergen profile.</title>
        <authorList>
            <person name="Wang L."/>
            <person name="Xiong Q."/>
            <person name="Saelim N."/>
            <person name="Wang L."/>
            <person name="Nong W."/>
            <person name="Wan A.T."/>
            <person name="Shi M."/>
            <person name="Liu X."/>
            <person name="Cao Q."/>
            <person name="Hui J.H.L."/>
            <person name="Sookrung N."/>
            <person name="Leung T.F."/>
            <person name="Tungtrongchitr A."/>
            <person name="Tsui S.K.W."/>
        </authorList>
    </citation>
    <scope>NUCLEOTIDE SEQUENCE [LARGE SCALE GENOMIC DNA]</scope>
    <source>
        <tissue evidence="2">Whole body-01</tissue>
    </source>
</reference>
<proteinExistence type="predicted"/>
<feature type="region of interest" description="Disordered" evidence="1">
    <location>
        <begin position="126"/>
        <end position="146"/>
    </location>
</feature>
<evidence type="ECO:0000313" key="2">
    <source>
        <dbReference type="EMBL" id="KAJ4434408.1"/>
    </source>
</evidence>
<evidence type="ECO:0000313" key="3">
    <source>
        <dbReference type="Proteomes" id="UP001148838"/>
    </source>
</evidence>
<name>A0ABQ8SK83_PERAM</name>
<feature type="region of interest" description="Disordered" evidence="1">
    <location>
        <begin position="63"/>
        <end position="89"/>
    </location>
</feature>
<comment type="caution">
    <text evidence="2">The sequence shown here is derived from an EMBL/GenBank/DDBJ whole genome shotgun (WGS) entry which is preliminary data.</text>
</comment>
<sequence length="146" mass="16360">MTGLSVTKTRTAVITCDRQPMKKGDGGKVLGMKTTTSGGSCTSILINPADKNLKLCGISTVERGDDNEHRNRRRSRWKERGRQRERHSRMTHLAKAGLNHLRAGPARRGTAQTRPVGRLVRHRRMQQTPVRPQVFSCARSRPTHTA</sequence>
<evidence type="ECO:0000256" key="1">
    <source>
        <dbReference type="SAM" id="MobiDB-lite"/>
    </source>
</evidence>
<gene>
    <name evidence="2" type="ORF">ANN_22969</name>
</gene>
<organism evidence="2 3">
    <name type="scientific">Periplaneta americana</name>
    <name type="common">American cockroach</name>
    <name type="synonym">Blatta americana</name>
    <dbReference type="NCBI Taxonomy" id="6978"/>
    <lineage>
        <taxon>Eukaryota</taxon>
        <taxon>Metazoa</taxon>
        <taxon>Ecdysozoa</taxon>
        <taxon>Arthropoda</taxon>
        <taxon>Hexapoda</taxon>
        <taxon>Insecta</taxon>
        <taxon>Pterygota</taxon>
        <taxon>Neoptera</taxon>
        <taxon>Polyneoptera</taxon>
        <taxon>Dictyoptera</taxon>
        <taxon>Blattodea</taxon>
        <taxon>Blattoidea</taxon>
        <taxon>Blattidae</taxon>
        <taxon>Blattinae</taxon>
        <taxon>Periplaneta</taxon>
    </lineage>
</organism>
<accession>A0ABQ8SK83</accession>
<keyword evidence="3" id="KW-1185">Reference proteome</keyword>